<dbReference type="InterPro" id="IPR040000">
    <property type="entry name" value="NOP9"/>
</dbReference>
<accession>A0AA40FW91</accession>
<dbReference type="InterPro" id="IPR016024">
    <property type="entry name" value="ARM-type_fold"/>
</dbReference>
<dbReference type="InterPro" id="IPR011989">
    <property type="entry name" value="ARM-like"/>
</dbReference>
<dbReference type="Gene3D" id="1.25.10.10">
    <property type="entry name" value="Leucine-rich Repeat Variant"/>
    <property type="match status" value="2"/>
</dbReference>
<evidence type="ECO:0000256" key="1">
    <source>
        <dbReference type="ARBA" id="ARBA00022737"/>
    </source>
</evidence>
<dbReference type="SMART" id="SM00025">
    <property type="entry name" value="Pumilio"/>
    <property type="match status" value="5"/>
</dbReference>
<dbReference type="InterPro" id="IPR001313">
    <property type="entry name" value="Pumilio_RNA-bd_rpt"/>
</dbReference>
<dbReference type="GO" id="GO:0005730">
    <property type="term" value="C:nucleolus"/>
    <property type="evidence" value="ECO:0007669"/>
    <property type="project" value="TreeGrafter"/>
</dbReference>
<dbReference type="GO" id="GO:0030686">
    <property type="term" value="C:90S preribosome"/>
    <property type="evidence" value="ECO:0007669"/>
    <property type="project" value="TreeGrafter"/>
</dbReference>
<dbReference type="GO" id="GO:0000480">
    <property type="term" value="P:endonucleolytic cleavage in 5'-ETS of tricistronic rRNA transcript (SSU-rRNA, 5.8S rRNA, LSU-rRNA)"/>
    <property type="evidence" value="ECO:0007669"/>
    <property type="project" value="TreeGrafter"/>
</dbReference>
<gene>
    <name evidence="4" type="ORF">K0M31_004857</name>
</gene>
<evidence type="ECO:0000256" key="3">
    <source>
        <dbReference type="SAM" id="MobiDB-lite"/>
    </source>
</evidence>
<feature type="repeat" description="Pumilio" evidence="2">
    <location>
        <begin position="70"/>
        <end position="105"/>
    </location>
</feature>
<proteinExistence type="predicted"/>
<evidence type="ECO:0008006" key="6">
    <source>
        <dbReference type="Google" id="ProtNLM"/>
    </source>
</evidence>
<dbReference type="EMBL" id="JAHYIQ010000014">
    <property type="protein sequence ID" value="KAK1126224.1"/>
    <property type="molecule type" value="Genomic_DNA"/>
</dbReference>
<dbReference type="PROSITE" id="PS50302">
    <property type="entry name" value="PUM"/>
    <property type="match status" value="1"/>
</dbReference>
<dbReference type="Proteomes" id="UP001177670">
    <property type="component" value="Unassembled WGS sequence"/>
</dbReference>
<sequence>MVDDHERGKKRKKKRSHVQMAKKLARRRNHGYSDVDAETYQYMVRILELMKSDFSTTEEKLIFVNNVYEQTVGHELEYAQNQVGSRILDSLLKYASLETIQRLVDAFQSSLRLLSSDRFASHVLQKIIVVCADRGNRNTLSKSCPEPDADASIEVKELEVDSYNNIVLRLSKYFINNREEFVFDTYANHVLRTVIECLGGLIDKPDNSIDRRKLMLAEKRPVVQSYKDMLYETCNWLYNWPRFLEFGRDELTSGLLQSTLYSLNDVFPEMVEAYTKKITSESFKPKKEQQQLPNIFQEESSIRLLEACLSVASPKCLFTIYEEYFSHNLKQLSLTRCTNFSVQRLFDHCNVKEHFEQLFEEIHSYFSDILDKGHTGVLVSVANACLRLQTKQGAFVTELLNVLDCRENEKQHRILTCVISLKKSENCEISERKTENDSRCLISLHGSLIVQAIFKFNKPIKMVNSLLEMDVEKVVQIFEDPKGSRIVDAFMDSRYIGEKSREKLAKKLKGYWSQLAKSTHGSRSLDRIWAWASISQRILIMEELAEVGESLRSTMSGQIMSKKLNVSLFVRNRNDWKEGLGKEEKTRTLFANIIGDTLKKKKK</sequence>
<dbReference type="SUPFAM" id="SSF48371">
    <property type="entry name" value="ARM repeat"/>
    <property type="match status" value="2"/>
</dbReference>
<dbReference type="GO" id="GO:0003723">
    <property type="term" value="F:RNA binding"/>
    <property type="evidence" value="ECO:0007669"/>
    <property type="project" value="InterPro"/>
</dbReference>
<dbReference type="PANTHER" id="PTHR13102">
    <property type="entry name" value="NUCLEOLAR PROTEIN 9"/>
    <property type="match status" value="1"/>
</dbReference>
<dbReference type="GO" id="GO:0000056">
    <property type="term" value="P:ribosomal small subunit export from nucleus"/>
    <property type="evidence" value="ECO:0007669"/>
    <property type="project" value="TreeGrafter"/>
</dbReference>
<evidence type="ECO:0000313" key="5">
    <source>
        <dbReference type="Proteomes" id="UP001177670"/>
    </source>
</evidence>
<dbReference type="GO" id="GO:0000472">
    <property type="term" value="P:endonucleolytic cleavage to generate mature 5'-end of SSU-rRNA from (SSU-rRNA, 5.8S rRNA, LSU-rRNA)"/>
    <property type="evidence" value="ECO:0007669"/>
    <property type="project" value="TreeGrafter"/>
</dbReference>
<dbReference type="GO" id="GO:0000447">
    <property type="term" value="P:endonucleolytic cleavage in ITS1 to separate SSU-rRNA from 5.8S rRNA and LSU-rRNA from tricistronic rRNA transcript (SSU-rRNA, 5.8S rRNA, LSU-rRNA)"/>
    <property type="evidence" value="ECO:0007669"/>
    <property type="project" value="TreeGrafter"/>
</dbReference>
<dbReference type="PANTHER" id="PTHR13102:SF0">
    <property type="entry name" value="NUCLEOLAR PROTEIN 9"/>
    <property type="match status" value="1"/>
</dbReference>
<keyword evidence="5" id="KW-1185">Reference proteome</keyword>
<name>A0AA40FW91_9HYME</name>
<organism evidence="4 5">
    <name type="scientific">Melipona bicolor</name>
    <dbReference type="NCBI Taxonomy" id="60889"/>
    <lineage>
        <taxon>Eukaryota</taxon>
        <taxon>Metazoa</taxon>
        <taxon>Ecdysozoa</taxon>
        <taxon>Arthropoda</taxon>
        <taxon>Hexapoda</taxon>
        <taxon>Insecta</taxon>
        <taxon>Pterygota</taxon>
        <taxon>Neoptera</taxon>
        <taxon>Endopterygota</taxon>
        <taxon>Hymenoptera</taxon>
        <taxon>Apocrita</taxon>
        <taxon>Aculeata</taxon>
        <taxon>Apoidea</taxon>
        <taxon>Anthophila</taxon>
        <taxon>Apidae</taxon>
        <taxon>Melipona</taxon>
    </lineage>
</organism>
<dbReference type="GO" id="GO:0030688">
    <property type="term" value="C:preribosome, small subunit precursor"/>
    <property type="evidence" value="ECO:0007669"/>
    <property type="project" value="TreeGrafter"/>
</dbReference>
<evidence type="ECO:0000256" key="2">
    <source>
        <dbReference type="PROSITE-ProRule" id="PRU00317"/>
    </source>
</evidence>
<feature type="compositionally biased region" description="Basic residues" evidence="3">
    <location>
        <begin position="8"/>
        <end position="17"/>
    </location>
</feature>
<feature type="region of interest" description="Disordered" evidence="3">
    <location>
        <begin position="1"/>
        <end position="29"/>
    </location>
</feature>
<evidence type="ECO:0000313" key="4">
    <source>
        <dbReference type="EMBL" id="KAK1126224.1"/>
    </source>
</evidence>
<dbReference type="AlphaFoldDB" id="A0AA40FW91"/>
<comment type="caution">
    <text evidence="4">The sequence shown here is derived from an EMBL/GenBank/DDBJ whole genome shotgun (WGS) entry which is preliminary data.</text>
</comment>
<keyword evidence="1" id="KW-0677">Repeat</keyword>
<reference evidence="4" key="1">
    <citation type="submission" date="2021-10" db="EMBL/GenBank/DDBJ databases">
        <title>Melipona bicolor Genome sequencing and assembly.</title>
        <authorList>
            <person name="Araujo N.S."/>
            <person name="Arias M.C."/>
        </authorList>
    </citation>
    <scope>NUCLEOTIDE SEQUENCE</scope>
    <source>
        <strain evidence="4">USP_2M_L1-L4_2017</strain>
        <tissue evidence="4">Whole body</tissue>
    </source>
</reference>
<dbReference type="Pfam" id="PF22493">
    <property type="entry name" value="PUF_NOP9"/>
    <property type="match status" value="1"/>
</dbReference>
<protein>
    <recommendedName>
        <fullName evidence="6">Nucleolar protein 9</fullName>
    </recommendedName>
</protein>